<feature type="transmembrane region" description="Helical" evidence="1">
    <location>
        <begin position="120"/>
        <end position="142"/>
    </location>
</feature>
<keyword evidence="1" id="KW-0812">Transmembrane</keyword>
<evidence type="ECO:0000313" key="3">
    <source>
        <dbReference type="Proteomes" id="UP001207252"/>
    </source>
</evidence>
<gene>
    <name evidence="2" type="ORF">OF365_01855</name>
</gene>
<sequence>MENQSNISVKKSDFLNRVKKTRSIGLLAIVGIILGTIAFIGLYITLYAGYGGFRPYRLNGNSYIYSEYESLGPTSDPFIQRIIAFGVLFGIALIYDLIVKILYTVKIVRLQIEKFKTWQVLLIAGCCGVPFLYFIAWIYTLIELKNMIKNQTNELYPTK</sequence>
<keyword evidence="1" id="KW-1133">Transmembrane helix</keyword>
<dbReference type="RefSeq" id="WP_263817913.1">
    <property type="nucleotide sequence ID" value="NZ_JAOXHJ010000003.1"/>
</dbReference>
<feature type="transmembrane region" description="Helical" evidence="1">
    <location>
        <begin position="24"/>
        <end position="50"/>
    </location>
</feature>
<dbReference type="EMBL" id="JAOXHJ010000003">
    <property type="protein sequence ID" value="MCV3754109.1"/>
    <property type="molecule type" value="Genomic_DNA"/>
</dbReference>
<dbReference type="Proteomes" id="UP001207252">
    <property type="component" value="Unassembled WGS sequence"/>
</dbReference>
<evidence type="ECO:0008006" key="4">
    <source>
        <dbReference type="Google" id="ProtNLM"/>
    </source>
</evidence>
<evidence type="ECO:0000256" key="1">
    <source>
        <dbReference type="SAM" id="Phobius"/>
    </source>
</evidence>
<evidence type="ECO:0000313" key="2">
    <source>
        <dbReference type="EMBL" id="MCV3754109.1"/>
    </source>
</evidence>
<reference evidence="2 3" key="1">
    <citation type="journal article" date="2020" name="Int. J. Syst. Evol. Microbiol.">
        <title>Ureaplasma miroungigenitalium sp. nov. isolated from northern elephant seals (Mirounga angustirostris) and Ureaplasma zalophigenitalium sp. nov. isolated from California sea lions (Zalophus californianus).</title>
        <authorList>
            <person name="Volokhov D.V."/>
            <person name="Gulland F.M."/>
            <person name="Gao Y."/>
            <person name="Chizhikov V.E."/>
        </authorList>
    </citation>
    <scope>NUCLEOTIDE SEQUENCE [LARGE SCALE GENOMIC DNA]</scope>
    <source>
        <strain evidence="2 3">CSL7644-GEN</strain>
    </source>
</reference>
<comment type="caution">
    <text evidence="2">The sequence shown here is derived from an EMBL/GenBank/DDBJ whole genome shotgun (WGS) entry which is preliminary data.</text>
</comment>
<name>A0ABT3BPE8_9BACT</name>
<protein>
    <recommendedName>
        <fullName evidence="4">DUF4234 domain-containing protein</fullName>
    </recommendedName>
</protein>
<keyword evidence="1" id="KW-0472">Membrane</keyword>
<feature type="transmembrane region" description="Helical" evidence="1">
    <location>
        <begin position="78"/>
        <end position="99"/>
    </location>
</feature>
<proteinExistence type="predicted"/>
<accession>A0ABT3BPE8</accession>
<organism evidence="2 3">
    <name type="scientific">Ureaplasma zalophigenitalium</name>
    <dbReference type="NCBI Taxonomy" id="907723"/>
    <lineage>
        <taxon>Bacteria</taxon>
        <taxon>Bacillati</taxon>
        <taxon>Mycoplasmatota</taxon>
        <taxon>Mycoplasmoidales</taxon>
        <taxon>Mycoplasmoidaceae</taxon>
        <taxon>Ureaplasma</taxon>
    </lineage>
</organism>
<keyword evidence="3" id="KW-1185">Reference proteome</keyword>